<evidence type="ECO:0000259" key="8">
    <source>
        <dbReference type="PROSITE" id="PS50893"/>
    </source>
</evidence>
<keyword evidence="10" id="KW-1185">Reference proteome</keyword>
<keyword evidence="3" id="KW-0997">Cell inner membrane</keyword>
<dbReference type="PROSITE" id="PS50893">
    <property type="entry name" value="ABC_TRANSPORTER_2"/>
    <property type="match status" value="2"/>
</dbReference>
<protein>
    <submittedName>
        <fullName evidence="9">Ribose import ATP-binding protein RbsA</fullName>
    </submittedName>
</protein>
<dbReference type="GO" id="GO:0005524">
    <property type="term" value="F:ATP binding"/>
    <property type="evidence" value="ECO:0007669"/>
    <property type="project" value="UniProtKB-KW"/>
</dbReference>
<dbReference type="SMART" id="SM00382">
    <property type="entry name" value="AAA"/>
    <property type="match status" value="2"/>
</dbReference>
<organism evidence="9 10">
    <name type="scientific">Paraburkholderia domus</name>
    <dbReference type="NCBI Taxonomy" id="2793075"/>
    <lineage>
        <taxon>Bacteria</taxon>
        <taxon>Pseudomonadati</taxon>
        <taxon>Pseudomonadota</taxon>
        <taxon>Betaproteobacteria</taxon>
        <taxon>Burkholderiales</taxon>
        <taxon>Burkholderiaceae</taxon>
        <taxon>Paraburkholderia</taxon>
    </lineage>
</organism>
<dbReference type="EMBL" id="CAJNAS010000002">
    <property type="protein sequence ID" value="CAE6865992.1"/>
    <property type="molecule type" value="Genomic_DNA"/>
</dbReference>
<evidence type="ECO:0000256" key="1">
    <source>
        <dbReference type="ARBA" id="ARBA00022448"/>
    </source>
</evidence>
<name>A0A9N8MLG3_9BURK</name>
<dbReference type="Proteomes" id="UP000675121">
    <property type="component" value="Unassembled WGS sequence"/>
</dbReference>
<feature type="domain" description="ABC transporter" evidence="8">
    <location>
        <begin position="252"/>
        <end position="496"/>
    </location>
</feature>
<keyword evidence="4" id="KW-0762">Sugar transport</keyword>
<dbReference type="PANTHER" id="PTHR43790">
    <property type="entry name" value="CARBOHYDRATE TRANSPORT ATP-BINDING PROTEIN MG119-RELATED"/>
    <property type="match status" value="1"/>
</dbReference>
<dbReference type="AlphaFoldDB" id="A0A9N8MLG3"/>
<keyword evidence="5" id="KW-0677">Repeat</keyword>
<evidence type="ECO:0000256" key="6">
    <source>
        <dbReference type="ARBA" id="ARBA00022741"/>
    </source>
</evidence>
<dbReference type="InterPro" id="IPR050107">
    <property type="entry name" value="ABC_carbohydrate_import_ATPase"/>
</dbReference>
<dbReference type="Pfam" id="PF00005">
    <property type="entry name" value="ABC_tran"/>
    <property type="match status" value="2"/>
</dbReference>
<dbReference type="PROSITE" id="PS00211">
    <property type="entry name" value="ABC_TRANSPORTER_1"/>
    <property type="match status" value="1"/>
</dbReference>
<keyword evidence="7 9" id="KW-0067">ATP-binding</keyword>
<keyword evidence="6" id="KW-0547">Nucleotide-binding</keyword>
<keyword evidence="2" id="KW-1003">Cell membrane</keyword>
<dbReference type="RefSeq" id="WP_201082713.1">
    <property type="nucleotide sequence ID" value="NZ_CAJNAS010000002.1"/>
</dbReference>
<evidence type="ECO:0000256" key="3">
    <source>
        <dbReference type="ARBA" id="ARBA00022519"/>
    </source>
</evidence>
<evidence type="ECO:0000313" key="10">
    <source>
        <dbReference type="Proteomes" id="UP000675121"/>
    </source>
</evidence>
<reference evidence="9" key="1">
    <citation type="submission" date="2021-02" db="EMBL/GenBank/DDBJ databases">
        <authorList>
            <person name="Vanwijnsberghe S."/>
        </authorList>
    </citation>
    <scope>NUCLEOTIDE SEQUENCE</scope>
    <source>
        <strain evidence="9">R-70211</strain>
    </source>
</reference>
<dbReference type="InterPro" id="IPR017871">
    <property type="entry name" value="ABC_transporter-like_CS"/>
</dbReference>
<dbReference type="PANTHER" id="PTHR43790:SF9">
    <property type="entry name" value="GALACTOFURANOSE TRANSPORTER ATP-BINDING PROTEIN YTFR"/>
    <property type="match status" value="1"/>
</dbReference>
<dbReference type="InterPro" id="IPR003593">
    <property type="entry name" value="AAA+_ATPase"/>
</dbReference>
<proteinExistence type="predicted"/>
<evidence type="ECO:0000256" key="2">
    <source>
        <dbReference type="ARBA" id="ARBA00022475"/>
    </source>
</evidence>
<dbReference type="InterPro" id="IPR027417">
    <property type="entry name" value="P-loop_NTPase"/>
</dbReference>
<dbReference type="CDD" id="cd03215">
    <property type="entry name" value="ABC_Carb_Monos_II"/>
    <property type="match status" value="1"/>
</dbReference>
<evidence type="ECO:0000256" key="4">
    <source>
        <dbReference type="ARBA" id="ARBA00022597"/>
    </source>
</evidence>
<accession>A0A9N8MLG3</accession>
<gene>
    <name evidence="9" type="primary">rbsA_1</name>
    <name evidence="9" type="ORF">R70211_00802</name>
</gene>
<keyword evidence="1" id="KW-0813">Transport</keyword>
<dbReference type="Gene3D" id="3.40.50.300">
    <property type="entry name" value="P-loop containing nucleotide triphosphate hydrolases"/>
    <property type="match status" value="2"/>
</dbReference>
<feature type="domain" description="ABC transporter" evidence="8">
    <location>
        <begin position="5"/>
        <end position="238"/>
    </location>
</feature>
<comment type="caution">
    <text evidence="9">The sequence shown here is derived from an EMBL/GenBank/DDBJ whole genome shotgun (WGS) entry which is preliminary data.</text>
</comment>
<keyword evidence="3" id="KW-0472">Membrane</keyword>
<dbReference type="SUPFAM" id="SSF52540">
    <property type="entry name" value="P-loop containing nucleoside triphosphate hydrolases"/>
    <property type="match status" value="2"/>
</dbReference>
<evidence type="ECO:0000256" key="7">
    <source>
        <dbReference type="ARBA" id="ARBA00022840"/>
    </source>
</evidence>
<evidence type="ECO:0000256" key="5">
    <source>
        <dbReference type="ARBA" id="ARBA00022737"/>
    </source>
</evidence>
<dbReference type="CDD" id="cd03216">
    <property type="entry name" value="ABC_Carb_Monos_I"/>
    <property type="match status" value="1"/>
</dbReference>
<sequence>MESQLRVHHLSKRFGNFVALSDVSLEIRRGEMHCLLGENGAGKSTLTGCISGYLQADSGSIDVLDRPVHLRSPLDACRLGIGMVHQHFVLVPTLTVVENVIAGTPGRGLLQKTKETKEALSTLCRRHKLQVDLDAPVGELDVGQQQWAEILKCLYLDVSLLILDEPTAVLTPQESVRLFDVLRELNQHGTAVLLITHKLDEVLQCDRVTVMRKGKVVTTVATADCDKADLSKFMVGRVTATPRRDPRPPGELRLEMRNISSSGGRRAISNLSLGVHRGEIVGIAGVSGNGQKELFELIAGIGRVLAGQILCDGVDVTNASPAAVSRAGIGHVPQDRYAEGLVGEFGLIDNLTLGRQRDPEFSRFGFLLRRRARHFAEQSVERFSIATRSVDTPVNTLSGGNAQKIVIARELFQASKVLLANQPTRGVDVGVIESIYQLLLEKRREGYAILLASDELDDLFALSDRIAVMYEGRIAGVFDSDDVSIEQIGHLMAGGTDSSSPNRAEI</sequence>
<evidence type="ECO:0000313" key="9">
    <source>
        <dbReference type="EMBL" id="CAE6865992.1"/>
    </source>
</evidence>
<dbReference type="GO" id="GO:0016887">
    <property type="term" value="F:ATP hydrolysis activity"/>
    <property type="evidence" value="ECO:0007669"/>
    <property type="project" value="InterPro"/>
</dbReference>
<dbReference type="InterPro" id="IPR003439">
    <property type="entry name" value="ABC_transporter-like_ATP-bd"/>
</dbReference>